<dbReference type="Proteomes" id="UP000018031">
    <property type="component" value="Unassembled WGS sequence"/>
</dbReference>
<name>T1CGH4_9PORP</name>
<sequence length="44" mass="5193">MALSCFSLLMPTIAVWVRDKIFWGESENSLLREFLLTQEKTKFL</sequence>
<dbReference type="AlphaFoldDB" id="T1CGH4"/>
<gene>
    <name evidence="1" type="ORF">PORCRE_477</name>
</gene>
<dbReference type="EMBL" id="BAOU01000012">
    <property type="protein sequence ID" value="GAD04781.1"/>
    <property type="molecule type" value="Genomic_DNA"/>
</dbReference>
<evidence type="ECO:0000313" key="1">
    <source>
        <dbReference type="EMBL" id="GAD04781.1"/>
    </source>
</evidence>
<proteinExistence type="predicted"/>
<protein>
    <submittedName>
        <fullName evidence="1">Uncharacterized protein</fullName>
    </submittedName>
</protein>
<evidence type="ECO:0000313" key="2">
    <source>
        <dbReference type="Proteomes" id="UP000018031"/>
    </source>
</evidence>
<reference evidence="2" key="1">
    <citation type="journal article" date="2013" name="Genome">
        <title>Draft Genome Sequences of Porphyromonas crevioricanis JCM 15906T and Porphyromonas cansulci JCM 13913T Isolated from a Canine Oral Cavity.</title>
        <authorList>
            <person name="Sakamoto M."/>
            <person name="Tanaka N."/>
            <person name="Shiwa Y."/>
            <person name="Yoshikawa H."/>
            <person name="Ohkuma M."/>
        </authorList>
    </citation>
    <scope>NUCLEOTIDE SEQUENCE [LARGE SCALE GENOMIC DNA]</scope>
    <source>
        <strain evidence="2">JCM 15906</strain>
    </source>
</reference>
<comment type="caution">
    <text evidence="1">The sequence shown here is derived from an EMBL/GenBank/DDBJ whole genome shotgun (WGS) entry which is preliminary data.</text>
</comment>
<accession>T1CGH4</accession>
<organism evidence="1 2">
    <name type="scientific">Porphyromonas crevioricanis JCM 15906</name>
    <dbReference type="NCBI Taxonomy" id="1305617"/>
    <lineage>
        <taxon>Bacteria</taxon>
        <taxon>Pseudomonadati</taxon>
        <taxon>Bacteroidota</taxon>
        <taxon>Bacteroidia</taxon>
        <taxon>Bacteroidales</taxon>
        <taxon>Porphyromonadaceae</taxon>
        <taxon>Porphyromonas</taxon>
    </lineage>
</organism>
<reference evidence="1 2" key="2">
    <citation type="journal article" date="2013" name="Genome Announc.">
        <title>Draft Genome Sequences of Porphyromonas crevioricanis JCM 15906T and Porphyromonas cansulci JCM 13913T Isolated from a Canine Oral Cavity.</title>
        <authorList>
            <person name="Sakamoto M."/>
            <person name="Tanaka N."/>
            <person name="Shiwa Y."/>
            <person name="Yoshikawa H."/>
            <person name="Ohkuma M."/>
        </authorList>
    </citation>
    <scope>NUCLEOTIDE SEQUENCE [LARGE SCALE GENOMIC DNA]</scope>
    <source>
        <strain evidence="1 2">JCM 15906</strain>
    </source>
</reference>